<dbReference type="Gene3D" id="3.30.830.10">
    <property type="entry name" value="Metalloenzyme, LuxS/M16 peptidase-like"/>
    <property type="match status" value="3"/>
</dbReference>
<accession>A0ABW8KXL9</accession>
<reference evidence="6 7" key="1">
    <citation type="submission" date="2024-11" db="EMBL/GenBank/DDBJ databases">
        <title>The Natural Products Discovery Center: Release of the First 8490 Sequenced Strains for Exploring Actinobacteria Biosynthetic Diversity.</title>
        <authorList>
            <person name="Kalkreuter E."/>
            <person name="Kautsar S.A."/>
            <person name="Yang D."/>
            <person name="Bader C.D."/>
            <person name="Teijaro C.N."/>
            <person name="Fluegel L."/>
            <person name="Davis C.M."/>
            <person name="Simpson J.R."/>
            <person name="Lauterbach L."/>
            <person name="Steele A.D."/>
            <person name="Gui C."/>
            <person name="Meng S."/>
            <person name="Li G."/>
            <person name="Viehrig K."/>
            <person name="Ye F."/>
            <person name="Su P."/>
            <person name="Kiefer A.F."/>
            <person name="Nichols A."/>
            <person name="Cepeda A.J."/>
            <person name="Yan W."/>
            <person name="Fan B."/>
            <person name="Jiang Y."/>
            <person name="Adhikari A."/>
            <person name="Zheng C.-J."/>
            <person name="Schuster L."/>
            <person name="Cowan T.M."/>
            <person name="Smanski M.J."/>
            <person name="Chevrette M.G."/>
            <person name="De Carvalho L.P.S."/>
            <person name="Shen B."/>
        </authorList>
    </citation>
    <scope>NUCLEOTIDE SEQUENCE [LARGE SCALE GENOMIC DNA]</scope>
    <source>
        <strain evidence="6 7">NPDC078403</strain>
    </source>
</reference>
<evidence type="ECO:0000259" key="5">
    <source>
        <dbReference type="Pfam" id="PF05193"/>
    </source>
</evidence>
<dbReference type="InterPro" id="IPR007863">
    <property type="entry name" value="Peptidase_M16_C"/>
</dbReference>
<evidence type="ECO:0000256" key="1">
    <source>
        <dbReference type="ARBA" id="ARBA00001947"/>
    </source>
</evidence>
<evidence type="ECO:0000256" key="2">
    <source>
        <dbReference type="ARBA" id="ARBA00007261"/>
    </source>
</evidence>
<dbReference type="Pfam" id="PF05193">
    <property type="entry name" value="Peptidase_M16_C"/>
    <property type="match status" value="1"/>
</dbReference>
<dbReference type="PANTHER" id="PTHR11851">
    <property type="entry name" value="METALLOPROTEASE"/>
    <property type="match status" value="1"/>
</dbReference>
<evidence type="ECO:0000259" key="4">
    <source>
        <dbReference type="Pfam" id="PF00675"/>
    </source>
</evidence>
<comment type="caution">
    <text evidence="6">The sequence shown here is derived from an EMBL/GenBank/DDBJ whole genome shotgun (WGS) entry which is preliminary data.</text>
</comment>
<comment type="similarity">
    <text evidence="2 3">Belongs to the peptidase M16 family.</text>
</comment>
<dbReference type="InterPro" id="IPR011765">
    <property type="entry name" value="Pept_M16_N"/>
</dbReference>
<dbReference type="PANTHER" id="PTHR11851:SF49">
    <property type="entry name" value="MITOCHONDRIAL-PROCESSING PEPTIDASE SUBUNIT ALPHA"/>
    <property type="match status" value="1"/>
</dbReference>
<dbReference type="InterPro" id="IPR050361">
    <property type="entry name" value="MPP/UQCRC_Complex"/>
</dbReference>
<dbReference type="Pfam" id="PF00675">
    <property type="entry name" value="Peptidase_M16"/>
    <property type="match status" value="1"/>
</dbReference>
<sequence length="937" mass="106746">MLFCRFLKATFIFPKRFFVFSCLSLLLLSGCVSVPEQSKPWADGVTVGKLDNGLTYYLYDSEEQTDPFNIRLIVNAGSVDEATPSGVAHMVEHMVFRTTKSHPESLHQYFNTLGWSTGKHVNAVTRESLTQFMIRTRVNDALDLSQSLALMADIAFGAQFKEQDWQKEQSIILEEWRRGENVAKRVSRLKKEQVRHGSRYVSRPAIGTRESILATTAADIAQFYKTFYVPSNMSLVISGNIDKKQAIEALNKYFAPQNNTPKPNRDYVELPLKKQFHIGSIQDPQGSSTATVLGFRSKLAEPSSLAAEEDRLVRYFLRKMIRDQVIRDRKFYDQRKVSLHLKQPTNKRIIAAFVSRSKNHHQGLKDIWTERRRLLSYGLDELELQEHKEKARAILQRQLGKGEDSRDYNGWEDKITNVVTSNKILLNSRDKARFQLDLLNKITIERLNIRLKELLNAGDQFLYLQFPGDVEKYQLSLTQVKAIQALTAKDLAPPVAYTAPKKEQEPVLPPVNLPDMNEFAAGHIISKQQITASGDAPAITVWQLDNNDKVVWLNKPTANNQLYINITTAAGYDNQQQSPSLSQLSVQLWQQTPPKGFTEQQWQQLPKWSWVYKADQLSIGAVVEEHEFTDLLKTYRLHIEQGQLDSQGFADTKQELIKFYDKQAKPNTSLKKIISQARFSADDLADTASDNIEGLTKASLESIAKDVLLQPVTIYILGKQPANSDELLTHLLASIKRTPALTSKPVIQQSGIKQLEVNYYNEPKSKVMREGFTSFTWTPENAFLVATLSEVTRQQLKQRLRYELSGIYNIDFSMKLDQFTNQVQLSLSFICAPNRREELIAATDNVLATMPEILKTLDLIKLKQNLVYAEKQRLKQPSTWLKRLELSMQSYDDARYLAHINSLPSLVTNMSLLSIAGQILPLQNQVTLVTKPIEETK</sequence>
<evidence type="ECO:0000313" key="7">
    <source>
        <dbReference type="Proteomes" id="UP001620262"/>
    </source>
</evidence>
<dbReference type="InterPro" id="IPR001431">
    <property type="entry name" value="Pept_M16_Zn_BS"/>
</dbReference>
<dbReference type="RefSeq" id="WP_404675057.1">
    <property type="nucleotide sequence ID" value="NZ_JBJDOT010000007.1"/>
</dbReference>
<evidence type="ECO:0000256" key="3">
    <source>
        <dbReference type="RuleBase" id="RU004447"/>
    </source>
</evidence>
<dbReference type="Proteomes" id="UP001620262">
    <property type="component" value="Unassembled WGS sequence"/>
</dbReference>
<dbReference type="EMBL" id="JBJDOT010000007">
    <property type="protein sequence ID" value="MFK3863614.1"/>
    <property type="molecule type" value="Genomic_DNA"/>
</dbReference>
<organism evidence="6 7">
    <name type="scientific">Pseudoalteromonas rhizosphaerae</name>
    <dbReference type="NCBI Taxonomy" id="2518973"/>
    <lineage>
        <taxon>Bacteria</taxon>
        <taxon>Pseudomonadati</taxon>
        <taxon>Pseudomonadota</taxon>
        <taxon>Gammaproteobacteria</taxon>
        <taxon>Alteromonadales</taxon>
        <taxon>Pseudoalteromonadaceae</taxon>
        <taxon>Pseudoalteromonas</taxon>
    </lineage>
</organism>
<keyword evidence="7" id="KW-1185">Reference proteome</keyword>
<dbReference type="SUPFAM" id="SSF63411">
    <property type="entry name" value="LuxS/MPP-like metallohydrolase"/>
    <property type="match status" value="3"/>
</dbReference>
<dbReference type="PROSITE" id="PS00143">
    <property type="entry name" value="INSULINASE"/>
    <property type="match status" value="1"/>
</dbReference>
<protein>
    <submittedName>
        <fullName evidence="6">Insulinase family protein</fullName>
    </submittedName>
</protein>
<gene>
    <name evidence="6" type="ORF">ACI2JU_06980</name>
</gene>
<dbReference type="PROSITE" id="PS51257">
    <property type="entry name" value="PROKAR_LIPOPROTEIN"/>
    <property type="match status" value="1"/>
</dbReference>
<comment type="cofactor">
    <cofactor evidence="1">
        <name>Zn(2+)</name>
        <dbReference type="ChEBI" id="CHEBI:29105"/>
    </cofactor>
</comment>
<proteinExistence type="inferred from homology"/>
<name>A0ABW8KXL9_9GAMM</name>
<evidence type="ECO:0000313" key="6">
    <source>
        <dbReference type="EMBL" id="MFK3863614.1"/>
    </source>
</evidence>
<feature type="domain" description="Peptidase M16 N-terminal" evidence="4">
    <location>
        <begin position="59"/>
        <end position="177"/>
    </location>
</feature>
<dbReference type="InterPro" id="IPR011249">
    <property type="entry name" value="Metalloenz_LuxS/M16"/>
</dbReference>
<feature type="domain" description="Peptidase M16 C-terminal" evidence="5">
    <location>
        <begin position="216"/>
        <end position="298"/>
    </location>
</feature>